<dbReference type="AlphaFoldDB" id="A0A165FL69"/>
<feature type="region of interest" description="Disordered" evidence="5">
    <location>
        <begin position="211"/>
        <end position="250"/>
    </location>
</feature>
<dbReference type="PROSITE" id="PS51265">
    <property type="entry name" value="ZF_DBF4"/>
    <property type="match status" value="1"/>
</dbReference>
<dbReference type="OrthoDB" id="21380at2759"/>
<keyword evidence="2 4" id="KW-0863">Zinc-finger</keyword>
<feature type="compositionally biased region" description="Basic and acidic residues" evidence="5">
    <location>
        <begin position="656"/>
        <end position="672"/>
    </location>
</feature>
<dbReference type="GeneID" id="28901339"/>
<dbReference type="STRING" id="1328760.A0A165FL69"/>
<dbReference type="Gene3D" id="6.10.250.3410">
    <property type="entry name" value="DBF zinc finger"/>
    <property type="match status" value="1"/>
</dbReference>
<dbReference type="Pfam" id="PF22437">
    <property type="entry name" value="DBF4_BRCT"/>
    <property type="match status" value="1"/>
</dbReference>
<evidence type="ECO:0000256" key="3">
    <source>
        <dbReference type="ARBA" id="ARBA00022833"/>
    </source>
</evidence>
<dbReference type="GO" id="GO:0008270">
    <property type="term" value="F:zinc ion binding"/>
    <property type="evidence" value="ECO:0007669"/>
    <property type="project" value="UniProtKB-KW"/>
</dbReference>
<evidence type="ECO:0000256" key="2">
    <source>
        <dbReference type="ARBA" id="ARBA00022771"/>
    </source>
</evidence>
<feature type="region of interest" description="Disordered" evidence="5">
    <location>
        <begin position="1"/>
        <end position="33"/>
    </location>
</feature>
<dbReference type="PANTHER" id="PTHR15375">
    <property type="entry name" value="ACTIVATOR OF S-PHASE KINASE-RELATED"/>
    <property type="match status" value="1"/>
</dbReference>
<dbReference type="InterPro" id="IPR038545">
    <property type="entry name" value="Znf_DBF_sf"/>
</dbReference>
<name>A0A165FL69_XYLHT</name>
<feature type="compositionally biased region" description="Basic and acidic residues" evidence="5">
    <location>
        <begin position="464"/>
        <end position="480"/>
    </location>
</feature>
<dbReference type="FunFam" id="6.10.250.3410:FF:000001">
    <property type="entry name" value="Protein DBF4 homolog A"/>
    <property type="match status" value="1"/>
</dbReference>
<keyword evidence="3" id="KW-0862">Zinc</keyword>
<dbReference type="SMART" id="SM00586">
    <property type="entry name" value="ZnF_DBF"/>
    <property type="match status" value="1"/>
</dbReference>
<dbReference type="InterPro" id="IPR006572">
    <property type="entry name" value="Znf_DBF"/>
</dbReference>
<feature type="region of interest" description="Disordered" evidence="5">
    <location>
        <begin position="41"/>
        <end position="60"/>
    </location>
</feature>
<protein>
    <recommendedName>
        <fullName evidence="6">DBF4-type domain-containing protein</fullName>
    </recommendedName>
</protein>
<dbReference type="SUPFAM" id="SSF52113">
    <property type="entry name" value="BRCT domain"/>
    <property type="match status" value="1"/>
</dbReference>
<feature type="compositionally biased region" description="Basic and acidic residues" evidence="5">
    <location>
        <begin position="623"/>
        <end position="632"/>
    </location>
</feature>
<dbReference type="OMA" id="DRKHRKF"/>
<dbReference type="Proteomes" id="UP000076632">
    <property type="component" value="Unassembled WGS sequence"/>
</dbReference>
<feature type="compositionally biased region" description="Polar residues" evidence="5">
    <location>
        <begin position="77"/>
        <end position="88"/>
    </location>
</feature>
<dbReference type="InterPro" id="IPR036420">
    <property type="entry name" value="BRCT_dom_sf"/>
</dbReference>
<dbReference type="GO" id="GO:0010571">
    <property type="term" value="P:positive regulation of nuclear cell cycle DNA replication"/>
    <property type="evidence" value="ECO:0007669"/>
    <property type="project" value="TreeGrafter"/>
</dbReference>
<evidence type="ECO:0000313" key="8">
    <source>
        <dbReference type="Proteomes" id="UP000076632"/>
    </source>
</evidence>
<evidence type="ECO:0000256" key="4">
    <source>
        <dbReference type="PROSITE-ProRule" id="PRU00600"/>
    </source>
</evidence>
<dbReference type="GO" id="GO:0003676">
    <property type="term" value="F:nucleic acid binding"/>
    <property type="evidence" value="ECO:0007669"/>
    <property type="project" value="InterPro"/>
</dbReference>
<dbReference type="GO" id="GO:1901987">
    <property type="term" value="P:regulation of cell cycle phase transition"/>
    <property type="evidence" value="ECO:0007669"/>
    <property type="project" value="TreeGrafter"/>
</dbReference>
<keyword evidence="8" id="KW-1185">Reference proteome</keyword>
<evidence type="ECO:0000259" key="6">
    <source>
        <dbReference type="PROSITE" id="PS51265"/>
    </source>
</evidence>
<sequence>MAAVSVPPSPQALPSTMSSRRVPLANVPNAANSPYRAVAAAAASKRSRSQSSVQRELPYGQAPPAKKLMYELNPSNSLEASKQQQLAQSAEGRVFTKRSTNSQPTAFERRLVAARDKAVQLKTAKNEKIVNENLETIRQWQKHYRKVFPHFTFFFESIPEDIRVKCSKQIKALGAQEEKFFSKAVTHVVTTRPIPPELDAKTAANLDHTPAVNTAQEDQTRVDQPDQPRTIDPSLLERSSDATHAQSQASQLRCKFTFEAPLGRKIPTTLPFQDAHSKKQQGSSGDVLHRAREMGMKIWALEKFQRMMTTLFDTDTGSYPQHTHNTRGNAAATAAGTKLDALSVLLRNEKLKGPADRDPTVSTKELIHFRGPFIYIHDMEEKNRPIMVREYPKVAHREDGEWPQFRSVGNGRCPFIHDGSSKRDREKERARLREVEAQKRLETAPKTRAVTALEASRQQSAVVETEKRDSNQVEPTDKPTSKQTPEMPSVKLFEPPKAVPAKRGSLDRVARESQPTTYSAFGGLNGLSRLHGGEPVASGVQPSNITSAIRSQMISSTAAAPGAKAGTSKEVQELKRKVLERNSVPSANSVSSSFRVTDAAAAAAAAATTRHSRPIPQTRLAKRKPDGIHDELGDIEEEPTPSEEEEAARRQQGVRKFREPQRRVERKEPKPGYCENCREKFDDFDEHTFSRRHRRFALSLDNWAELDALLAQLDRPLKGM</sequence>
<dbReference type="InterPro" id="IPR055116">
    <property type="entry name" value="DBF4_BRCT"/>
</dbReference>
<evidence type="ECO:0000256" key="1">
    <source>
        <dbReference type="ARBA" id="ARBA00022723"/>
    </source>
</evidence>
<dbReference type="RefSeq" id="XP_018186661.1">
    <property type="nucleotide sequence ID" value="XM_018336202.1"/>
</dbReference>
<feature type="compositionally biased region" description="Low complexity" evidence="5">
    <location>
        <begin position="41"/>
        <end position="52"/>
    </location>
</feature>
<feature type="compositionally biased region" description="Acidic residues" evidence="5">
    <location>
        <begin position="633"/>
        <end position="646"/>
    </location>
</feature>
<feature type="region of interest" description="Disordered" evidence="5">
    <location>
        <begin position="449"/>
        <end position="490"/>
    </location>
</feature>
<feature type="region of interest" description="Disordered" evidence="5">
    <location>
        <begin position="77"/>
        <end position="102"/>
    </location>
</feature>
<dbReference type="Pfam" id="PF08630">
    <property type="entry name" value="Dfp1_Him1_M"/>
    <property type="match status" value="1"/>
</dbReference>
<feature type="region of interest" description="Disordered" evidence="5">
    <location>
        <begin position="605"/>
        <end position="672"/>
    </location>
</feature>
<dbReference type="Gene3D" id="3.40.50.10190">
    <property type="entry name" value="BRCT domain"/>
    <property type="match status" value="2"/>
</dbReference>
<evidence type="ECO:0000313" key="7">
    <source>
        <dbReference type="EMBL" id="KZF21106.1"/>
    </source>
</evidence>
<dbReference type="EMBL" id="KV407461">
    <property type="protein sequence ID" value="KZF21106.1"/>
    <property type="molecule type" value="Genomic_DNA"/>
</dbReference>
<accession>A0A165FL69</accession>
<dbReference type="InterPro" id="IPR013939">
    <property type="entry name" value="Regulatory_Dfp1/Him1"/>
</dbReference>
<dbReference type="GO" id="GO:0043539">
    <property type="term" value="F:protein serine/threonine kinase activator activity"/>
    <property type="evidence" value="ECO:0007669"/>
    <property type="project" value="TreeGrafter"/>
</dbReference>
<gene>
    <name evidence="7" type="ORF">L228DRAFT_284177</name>
</gene>
<dbReference type="GO" id="GO:0031431">
    <property type="term" value="C:Dbf4-dependent protein kinase complex"/>
    <property type="evidence" value="ECO:0007669"/>
    <property type="project" value="TreeGrafter"/>
</dbReference>
<feature type="domain" description="DBF4-type" evidence="6">
    <location>
        <begin position="667"/>
        <end position="716"/>
    </location>
</feature>
<keyword evidence="1" id="KW-0479">Metal-binding</keyword>
<dbReference type="InParanoid" id="A0A165FL69"/>
<dbReference type="FunCoup" id="A0A165FL69">
    <property type="interactions" value="135"/>
</dbReference>
<evidence type="ECO:0000256" key="5">
    <source>
        <dbReference type="SAM" id="MobiDB-lite"/>
    </source>
</evidence>
<dbReference type="InterPro" id="IPR051590">
    <property type="entry name" value="Replication_Regulatory_Kinase"/>
</dbReference>
<dbReference type="Pfam" id="PF07535">
    <property type="entry name" value="zf-DBF"/>
    <property type="match status" value="1"/>
</dbReference>
<reference evidence="7 8" key="1">
    <citation type="journal article" date="2016" name="Fungal Biol.">
        <title>The genome of Xylona heveae provides a window into fungal endophytism.</title>
        <authorList>
            <person name="Gazis R."/>
            <person name="Kuo A."/>
            <person name="Riley R."/>
            <person name="LaButti K."/>
            <person name="Lipzen A."/>
            <person name="Lin J."/>
            <person name="Amirebrahimi M."/>
            <person name="Hesse C.N."/>
            <person name="Spatafora J.W."/>
            <person name="Henrissat B."/>
            <person name="Hainaut M."/>
            <person name="Grigoriev I.V."/>
            <person name="Hibbett D.S."/>
        </authorList>
    </citation>
    <scope>NUCLEOTIDE SEQUENCE [LARGE SCALE GENOMIC DNA]</scope>
    <source>
        <strain evidence="7 8">TC161</strain>
    </source>
</reference>
<organism evidence="7 8">
    <name type="scientific">Xylona heveae (strain CBS 132557 / TC161)</name>
    <dbReference type="NCBI Taxonomy" id="1328760"/>
    <lineage>
        <taxon>Eukaryota</taxon>
        <taxon>Fungi</taxon>
        <taxon>Dikarya</taxon>
        <taxon>Ascomycota</taxon>
        <taxon>Pezizomycotina</taxon>
        <taxon>Xylonomycetes</taxon>
        <taxon>Xylonales</taxon>
        <taxon>Xylonaceae</taxon>
        <taxon>Xylona</taxon>
    </lineage>
</organism>
<dbReference type="PANTHER" id="PTHR15375:SF26">
    <property type="entry name" value="PROTEIN CHIFFON"/>
    <property type="match status" value="1"/>
</dbReference>
<proteinExistence type="predicted"/>